<proteinExistence type="predicted"/>
<evidence type="ECO:0000313" key="1">
    <source>
        <dbReference type="EMBL" id="HJB10551.1"/>
    </source>
</evidence>
<dbReference type="Proteomes" id="UP000823823">
    <property type="component" value="Unassembled WGS sequence"/>
</dbReference>
<accession>A0A9D2RPF9</accession>
<name>A0A9D2RPF9_9MICO</name>
<organism evidence="1 2">
    <name type="scientific">Candidatus Brachybacterium merdavium</name>
    <dbReference type="NCBI Taxonomy" id="2838513"/>
    <lineage>
        <taxon>Bacteria</taxon>
        <taxon>Bacillati</taxon>
        <taxon>Actinomycetota</taxon>
        <taxon>Actinomycetes</taxon>
        <taxon>Micrococcales</taxon>
        <taxon>Dermabacteraceae</taxon>
        <taxon>Brachybacterium</taxon>
    </lineage>
</organism>
<reference evidence="1" key="1">
    <citation type="journal article" date="2021" name="PeerJ">
        <title>Extensive microbial diversity within the chicken gut microbiome revealed by metagenomics and culture.</title>
        <authorList>
            <person name="Gilroy R."/>
            <person name="Ravi A."/>
            <person name="Getino M."/>
            <person name="Pursley I."/>
            <person name="Horton D.L."/>
            <person name="Alikhan N.F."/>
            <person name="Baker D."/>
            <person name="Gharbi K."/>
            <person name="Hall N."/>
            <person name="Watson M."/>
            <person name="Adriaenssens E.M."/>
            <person name="Foster-Nyarko E."/>
            <person name="Jarju S."/>
            <person name="Secka A."/>
            <person name="Antonio M."/>
            <person name="Oren A."/>
            <person name="Chaudhuri R.R."/>
            <person name="La Ragione R."/>
            <person name="Hildebrand F."/>
            <person name="Pallen M.J."/>
        </authorList>
    </citation>
    <scope>NUCLEOTIDE SEQUENCE</scope>
    <source>
        <strain evidence="1">ChiHjej13B12-24818</strain>
    </source>
</reference>
<sequence length="244" mass="26612">MRAGEHFPDDQAELVLSSHVEEWIAEHVEQSQWDEVLDDLTALFAKPWGKHPLSNALAGLNTASTLRGDHRIVFRSTISPEGTGLIEVVAIGPRSNNRVYDAVNALVASGMLDQDVVQSIWDMLEVYEATAQKHGLELWDYRPEPPPAGLVKSVVAVGALDPDVAELLSADELNAALAHAWDPTSGALDPGRALRAALDRVAGSSDPERILAQREQPRCNAFMPRAKAPCIRRRHHPGAHRATP</sequence>
<gene>
    <name evidence="1" type="ORF">H9786_08470</name>
</gene>
<comment type="caution">
    <text evidence="1">The sequence shown here is derived from an EMBL/GenBank/DDBJ whole genome shotgun (WGS) entry which is preliminary data.</text>
</comment>
<dbReference type="EMBL" id="DWZH01000063">
    <property type="protein sequence ID" value="HJB10551.1"/>
    <property type="molecule type" value="Genomic_DNA"/>
</dbReference>
<reference evidence="1" key="2">
    <citation type="submission" date="2021-04" db="EMBL/GenBank/DDBJ databases">
        <authorList>
            <person name="Gilroy R."/>
        </authorList>
    </citation>
    <scope>NUCLEOTIDE SEQUENCE</scope>
    <source>
        <strain evidence="1">ChiHjej13B12-24818</strain>
    </source>
</reference>
<evidence type="ECO:0000313" key="2">
    <source>
        <dbReference type="Proteomes" id="UP000823823"/>
    </source>
</evidence>
<dbReference type="AlphaFoldDB" id="A0A9D2RPF9"/>
<protein>
    <submittedName>
        <fullName evidence="1">Uncharacterized protein</fullName>
    </submittedName>
</protein>